<dbReference type="SMART" id="SM00642">
    <property type="entry name" value="Aamy"/>
    <property type="match status" value="1"/>
</dbReference>
<evidence type="ECO:0000313" key="5">
    <source>
        <dbReference type="EMBL" id="KFI82026.1"/>
    </source>
</evidence>
<dbReference type="InterPro" id="IPR006047">
    <property type="entry name" value="GH13_cat_dom"/>
</dbReference>
<keyword evidence="2 5" id="KW-0378">Hydrolase</keyword>
<dbReference type="GO" id="GO:0004574">
    <property type="term" value="F:oligo-1,6-glucosidase activity"/>
    <property type="evidence" value="ECO:0007669"/>
    <property type="project" value="UniProtKB-EC"/>
</dbReference>
<dbReference type="Gene3D" id="2.60.40.1180">
    <property type="entry name" value="Golgi alpha-mannosidase II"/>
    <property type="match status" value="1"/>
</dbReference>
<evidence type="ECO:0000259" key="4">
    <source>
        <dbReference type="SMART" id="SM00642"/>
    </source>
</evidence>
<dbReference type="RefSeq" id="WP_033494607.1">
    <property type="nucleotide sequence ID" value="NZ_JGZI01000009.1"/>
</dbReference>
<dbReference type="STRING" id="218140.BPSY_0874"/>
<dbReference type="SUPFAM" id="SSF51445">
    <property type="entry name" value="(Trans)glycosidases"/>
    <property type="match status" value="1"/>
</dbReference>
<dbReference type="InterPro" id="IPR013780">
    <property type="entry name" value="Glyco_hydro_b"/>
</dbReference>
<comment type="caution">
    <text evidence="5">The sequence shown here is derived from an EMBL/GenBank/DDBJ whole genome shotgun (WGS) entry which is preliminary data.</text>
</comment>
<dbReference type="CDD" id="cd11333">
    <property type="entry name" value="AmyAc_SI_OligoGlu_DGase"/>
    <property type="match status" value="1"/>
</dbReference>
<proteinExistence type="inferred from homology"/>
<dbReference type="PANTHER" id="PTHR10357:SF179">
    <property type="entry name" value="NEUTRAL AND BASIC AMINO ACID TRANSPORT PROTEIN RBAT"/>
    <property type="match status" value="1"/>
</dbReference>
<organism evidence="5 6">
    <name type="scientific">Bifidobacterium psychraerophilum</name>
    <dbReference type="NCBI Taxonomy" id="218140"/>
    <lineage>
        <taxon>Bacteria</taxon>
        <taxon>Bacillati</taxon>
        <taxon>Actinomycetota</taxon>
        <taxon>Actinomycetes</taxon>
        <taxon>Bifidobacteriales</taxon>
        <taxon>Bifidobacteriaceae</taxon>
        <taxon>Bifidobacterium</taxon>
    </lineage>
</organism>
<dbReference type="Proteomes" id="UP000029050">
    <property type="component" value="Unassembled WGS sequence"/>
</dbReference>
<feature type="domain" description="Glycosyl hydrolase family 13 catalytic" evidence="4">
    <location>
        <begin position="31"/>
        <end position="458"/>
    </location>
</feature>
<evidence type="ECO:0000256" key="3">
    <source>
        <dbReference type="ARBA" id="ARBA00023295"/>
    </source>
</evidence>
<dbReference type="GO" id="GO:0009313">
    <property type="term" value="P:oligosaccharide catabolic process"/>
    <property type="evidence" value="ECO:0007669"/>
    <property type="project" value="TreeGrafter"/>
</dbReference>
<dbReference type="EMBL" id="JGZI01000009">
    <property type="protein sequence ID" value="KFI82026.1"/>
    <property type="molecule type" value="Genomic_DNA"/>
</dbReference>
<dbReference type="InterPro" id="IPR045857">
    <property type="entry name" value="O16G_dom_2"/>
</dbReference>
<dbReference type="Gene3D" id="3.20.20.80">
    <property type="entry name" value="Glycosidases"/>
    <property type="match status" value="1"/>
</dbReference>
<dbReference type="InterPro" id="IPR017853">
    <property type="entry name" value="GH"/>
</dbReference>
<dbReference type="GO" id="GO:0004556">
    <property type="term" value="F:alpha-amylase activity"/>
    <property type="evidence" value="ECO:0007669"/>
    <property type="project" value="TreeGrafter"/>
</dbReference>
<gene>
    <name evidence="5" type="ORF">BPSY_0874</name>
</gene>
<dbReference type="OrthoDB" id="9043248at2"/>
<evidence type="ECO:0000313" key="6">
    <source>
        <dbReference type="Proteomes" id="UP000029050"/>
    </source>
</evidence>
<sequence length="606" mass="68178">MTTKQRHLIPDAIHTNGATPNPWWANAVVYQIYPRSFQDSNNDGFGDLKGIASRLGYLADLGIDAIWLSPVYRSPQDDNGYDISDYRDIDPMFGTLDDMDALLAEAHSYGIKIVMDLVVNHTSDEHAWFQSSRNPDSDHADWYWWRPARTGCVPGTPGAEPNQWGGSFGGSAWQYDDRRGEYYLHTFSKKQPDLNWENPEVRKAVYEMMNWWLDRGVDGFRMDVITLISKQIDANGRLPGEEHGLIADEPAGEEGYSSPWPFSMDGPRLDEFLQEMRHEVFEGRQGYLTVGEGQGISPKRNEHITNPANGELDMLFLFDHVGVDQNGAKWNMENLQLPKLKRAMIEQQQAVATSGWASLYFNNHDQPRALSRWGDTSTPELRVKSAKALALLLHMHKGTPYIYQGEEIGMTNAGFTKLKQYRDLESINAYHQRVDSAHVQSSESMMRSLAAVSRDNSRTPMQWDSTTYAGFMSADAESTPWLQVNANKNEINAAAQTHDPASVFDFYRRLIELRHTDDVVAAGDFRAVDVSDPHVFAFLRSVGERRLLVVGNVSSSVAPIGDETHDLLKGFTAASQVLIANEDIESIAQHVQANELAPWSAFVCEI</sequence>
<protein>
    <submittedName>
        <fullName evidence="5">Oligo-1,6-glucosidase</fullName>
        <ecNumber evidence="5">3.2.1.10</ecNumber>
    </submittedName>
</protein>
<evidence type="ECO:0000256" key="1">
    <source>
        <dbReference type="ARBA" id="ARBA00008061"/>
    </source>
</evidence>
<dbReference type="Gene3D" id="3.90.400.10">
    <property type="entry name" value="Oligo-1,6-glucosidase, Domain 2"/>
    <property type="match status" value="1"/>
</dbReference>
<accession>A0A087CFH6</accession>
<dbReference type="PANTHER" id="PTHR10357">
    <property type="entry name" value="ALPHA-AMYLASE FAMILY MEMBER"/>
    <property type="match status" value="1"/>
</dbReference>
<dbReference type="GeneID" id="98300079"/>
<dbReference type="SUPFAM" id="SSF51011">
    <property type="entry name" value="Glycosyl hydrolase domain"/>
    <property type="match status" value="1"/>
</dbReference>
<dbReference type="AlphaFoldDB" id="A0A087CFH6"/>
<name>A0A087CFH6_9BIFI</name>
<reference evidence="5 6" key="1">
    <citation type="submission" date="2014-03" db="EMBL/GenBank/DDBJ databases">
        <title>Genomics of Bifidobacteria.</title>
        <authorList>
            <person name="Ventura M."/>
            <person name="Milani C."/>
            <person name="Lugli G.A."/>
        </authorList>
    </citation>
    <scope>NUCLEOTIDE SEQUENCE [LARGE SCALE GENOMIC DNA]</scope>
    <source>
        <strain evidence="5 6">LMG 21775</strain>
    </source>
</reference>
<comment type="similarity">
    <text evidence="1">Belongs to the glycosyl hydrolase 13 family.</text>
</comment>
<dbReference type="eggNOG" id="COG0366">
    <property type="taxonomic scope" value="Bacteria"/>
</dbReference>
<dbReference type="FunFam" id="3.20.20.80:FF:000064">
    <property type="entry name" value="Oligo-1,6-glucosidase"/>
    <property type="match status" value="2"/>
</dbReference>
<dbReference type="Pfam" id="PF00128">
    <property type="entry name" value="Alpha-amylase"/>
    <property type="match status" value="1"/>
</dbReference>
<dbReference type="NCBIfam" id="NF008183">
    <property type="entry name" value="PRK10933.1"/>
    <property type="match status" value="1"/>
</dbReference>
<dbReference type="FunFam" id="3.90.400.10:FF:000002">
    <property type="entry name" value="Sucrose isomerase"/>
    <property type="match status" value="1"/>
</dbReference>
<keyword evidence="6" id="KW-1185">Reference proteome</keyword>
<dbReference type="EC" id="3.2.1.10" evidence="5"/>
<evidence type="ECO:0000256" key="2">
    <source>
        <dbReference type="ARBA" id="ARBA00022801"/>
    </source>
</evidence>
<keyword evidence="3 5" id="KW-0326">Glycosidase</keyword>